<dbReference type="EMBL" id="JABWDY010001743">
    <property type="protein sequence ID" value="KAF5207185.1"/>
    <property type="molecule type" value="Genomic_DNA"/>
</dbReference>
<organism evidence="1 2">
    <name type="scientific">Thalictrum thalictroides</name>
    <name type="common">Rue-anemone</name>
    <name type="synonym">Anemone thalictroides</name>
    <dbReference type="NCBI Taxonomy" id="46969"/>
    <lineage>
        <taxon>Eukaryota</taxon>
        <taxon>Viridiplantae</taxon>
        <taxon>Streptophyta</taxon>
        <taxon>Embryophyta</taxon>
        <taxon>Tracheophyta</taxon>
        <taxon>Spermatophyta</taxon>
        <taxon>Magnoliopsida</taxon>
        <taxon>Ranunculales</taxon>
        <taxon>Ranunculaceae</taxon>
        <taxon>Thalictroideae</taxon>
        <taxon>Thalictrum</taxon>
    </lineage>
</organism>
<sequence length="84" mass="9755">MNASILSLRKVAQVWYQYHPWRHFLLFKAISGLKSNLAKSNIYPIHNLASFVQCKVQHFPCKYFGVPLGALYKCKLAWDTIVEL</sequence>
<comment type="caution">
    <text evidence="1">The sequence shown here is derived from an EMBL/GenBank/DDBJ whole genome shotgun (WGS) entry which is preliminary data.</text>
</comment>
<reference evidence="1 2" key="1">
    <citation type="submission" date="2020-06" db="EMBL/GenBank/DDBJ databases">
        <title>Transcriptomic and genomic resources for Thalictrum thalictroides and T. hernandezii: Facilitating candidate gene discovery in an emerging model plant lineage.</title>
        <authorList>
            <person name="Arias T."/>
            <person name="Riano-Pachon D.M."/>
            <person name="Di Stilio V.S."/>
        </authorList>
    </citation>
    <scope>NUCLEOTIDE SEQUENCE [LARGE SCALE GENOMIC DNA]</scope>
    <source>
        <strain evidence="2">cv. WT478/WT964</strain>
        <tissue evidence="1">Leaves</tissue>
    </source>
</reference>
<dbReference type="AlphaFoldDB" id="A0A7J6XE93"/>
<protein>
    <submittedName>
        <fullName evidence="1">Uncharacterized protein</fullName>
    </submittedName>
</protein>
<proteinExistence type="predicted"/>
<evidence type="ECO:0000313" key="2">
    <source>
        <dbReference type="Proteomes" id="UP000554482"/>
    </source>
</evidence>
<keyword evidence="2" id="KW-1185">Reference proteome</keyword>
<name>A0A7J6XE93_THATH</name>
<evidence type="ECO:0000313" key="1">
    <source>
        <dbReference type="EMBL" id="KAF5207185.1"/>
    </source>
</evidence>
<gene>
    <name evidence="1" type="ORF">FRX31_003227</name>
</gene>
<dbReference type="Proteomes" id="UP000554482">
    <property type="component" value="Unassembled WGS sequence"/>
</dbReference>
<accession>A0A7J6XE93</accession>